<evidence type="ECO:0000313" key="1">
    <source>
        <dbReference type="EMBL" id="OCA92561.1"/>
    </source>
</evidence>
<accession>A0A1B9B903</accession>
<keyword evidence="2" id="KW-1185">Reference proteome</keyword>
<dbReference type="AlphaFoldDB" id="A0A1B9B903"/>
<organism evidence="1 2">
    <name type="scientific">Pseudobacillus wudalianchiensis</name>
    <dbReference type="NCBI Taxonomy" id="1743143"/>
    <lineage>
        <taxon>Bacteria</taxon>
        <taxon>Bacillati</taxon>
        <taxon>Bacillota</taxon>
        <taxon>Bacilli</taxon>
        <taxon>Bacillales</taxon>
        <taxon>Bacillaceae</taxon>
        <taxon>Pseudobacillus</taxon>
    </lineage>
</organism>
<dbReference type="EMBL" id="MAYT01000001">
    <property type="protein sequence ID" value="OCA92561.1"/>
    <property type="molecule type" value="Genomic_DNA"/>
</dbReference>
<name>A0A1B9B903_9BACI</name>
<evidence type="ECO:0000313" key="2">
    <source>
        <dbReference type="Proteomes" id="UP000092578"/>
    </source>
</evidence>
<sequence length="67" mass="8267">MDDIDFGGEIELYGLNEIKGYTHEDEFEGCYNVAYIYQLNKQDYPFIDRLYAFYVNERYFFWVFNFN</sequence>
<comment type="caution">
    <text evidence="1">The sequence shown here is derived from an EMBL/GenBank/DDBJ whole genome shotgun (WGS) entry which is preliminary data.</text>
</comment>
<proteinExistence type="predicted"/>
<protein>
    <submittedName>
        <fullName evidence="1">Uncharacterized protein</fullName>
    </submittedName>
</protein>
<gene>
    <name evidence="1" type="ORF">A8F95_02360</name>
</gene>
<dbReference type="Proteomes" id="UP000092578">
    <property type="component" value="Unassembled WGS sequence"/>
</dbReference>
<reference evidence="2" key="1">
    <citation type="submission" date="2016-05" db="EMBL/GenBank/DDBJ databases">
        <authorList>
            <person name="Liu B."/>
            <person name="Wang J."/>
            <person name="Zhu Y."/>
            <person name="Liu G."/>
            <person name="Chen Q."/>
            <person name="Chen Z."/>
            <person name="Lan J."/>
            <person name="Che J."/>
            <person name="Ge C."/>
            <person name="Shi H."/>
            <person name="Pan Z."/>
            <person name="Liu X."/>
        </authorList>
    </citation>
    <scope>NUCLEOTIDE SEQUENCE [LARGE SCALE GENOMIC DNA]</scope>
    <source>
        <strain evidence="2">FJAT-27215</strain>
    </source>
</reference>